<keyword evidence="3" id="KW-1185">Reference proteome</keyword>
<reference evidence="2 3" key="1">
    <citation type="submission" date="2020-08" db="EMBL/GenBank/DDBJ databases">
        <title>Genomic Encyclopedia of Type Strains, Phase IV (KMG-IV): sequencing the most valuable type-strain genomes for metagenomic binning, comparative biology and taxonomic classification.</title>
        <authorList>
            <person name="Goeker M."/>
        </authorList>
    </citation>
    <scope>NUCLEOTIDE SEQUENCE [LARGE SCALE GENOMIC DNA]</scope>
    <source>
        <strain evidence="2 3">DSM 102044</strain>
    </source>
</reference>
<name>A0A841MPF1_9BACT</name>
<dbReference type="InterPro" id="IPR011990">
    <property type="entry name" value="TPR-like_helical_dom_sf"/>
</dbReference>
<organism evidence="2 3">
    <name type="scientific">Algoriphagus iocasae</name>
    <dbReference type="NCBI Taxonomy" id="1836499"/>
    <lineage>
        <taxon>Bacteria</taxon>
        <taxon>Pseudomonadati</taxon>
        <taxon>Bacteroidota</taxon>
        <taxon>Cytophagia</taxon>
        <taxon>Cytophagales</taxon>
        <taxon>Cyclobacteriaceae</taxon>
        <taxon>Algoriphagus</taxon>
    </lineage>
</organism>
<dbReference type="Proteomes" id="UP000588604">
    <property type="component" value="Unassembled WGS sequence"/>
</dbReference>
<evidence type="ECO:0000256" key="1">
    <source>
        <dbReference type="SAM" id="SignalP"/>
    </source>
</evidence>
<protein>
    <submittedName>
        <fullName evidence="2">Tetratricopeptide (TPR) repeat protein</fullName>
    </submittedName>
</protein>
<dbReference type="SUPFAM" id="SSF48452">
    <property type="entry name" value="TPR-like"/>
    <property type="match status" value="1"/>
</dbReference>
<sequence length="214" mass="23865">MKKSILTIAALFMWITFATAADPAYEAAMKKQITAMNSIPDLETSQQVTNGFMRISEAKKEEWLPLYYAAYNQIIAAFRFDVNKDQYFDQALELVKKAEEIAPDNSEITTLHGYAIMGKLSIDPASRGQEMSPQAMQLFGKAINLDRANPRAVTMMAQMELGMAQFFGSGPEKACGMGRMALDLYKKEEAKISEDYILPTWGKSQANEVASKCN</sequence>
<feature type="signal peptide" evidence="1">
    <location>
        <begin position="1"/>
        <end position="20"/>
    </location>
</feature>
<dbReference type="EMBL" id="JACIJO010000002">
    <property type="protein sequence ID" value="MBB6326614.1"/>
    <property type="molecule type" value="Genomic_DNA"/>
</dbReference>
<feature type="chain" id="PRO_5032678644" evidence="1">
    <location>
        <begin position="21"/>
        <end position="214"/>
    </location>
</feature>
<comment type="caution">
    <text evidence="2">The sequence shown here is derived from an EMBL/GenBank/DDBJ whole genome shotgun (WGS) entry which is preliminary data.</text>
</comment>
<gene>
    <name evidence="2" type="ORF">FHS59_002242</name>
</gene>
<dbReference type="Gene3D" id="1.25.40.10">
    <property type="entry name" value="Tetratricopeptide repeat domain"/>
    <property type="match status" value="1"/>
</dbReference>
<evidence type="ECO:0000313" key="3">
    <source>
        <dbReference type="Proteomes" id="UP000588604"/>
    </source>
</evidence>
<evidence type="ECO:0000313" key="2">
    <source>
        <dbReference type="EMBL" id="MBB6326614.1"/>
    </source>
</evidence>
<proteinExistence type="predicted"/>
<accession>A0A841MPF1</accession>
<dbReference type="RefSeq" id="WP_184495208.1">
    <property type="nucleotide sequence ID" value="NZ_JACIJO010000002.1"/>
</dbReference>
<dbReference type="AlphaFoldDB" id="A0A841MPF1"/>
<keyword evidence="1" id="KW-0732">Signal</keyword>